<dbReference type="RefSeq" id="WP_377962213.1">
    <property type="nucleotide sequence ID" value="NZ_JBHZOL010000024.1"/>
</dbReference>
<comment type="subcellular location">
    <subcellularLocation>
        <location evidence="1">Membrane</location>
        <topology evidence="1">Multi-pass membrane protein</topology>
    </subcellularLocation>
</comment>
<evidence type="ECO:0000256" key="1">
    <source>
        <dbReference type="ARBA" id="ARBA00004141"/>
    </source>
</evidence>
<comment type="function">
    <text evidence="16">Peptidoglycan polymerase that is essential for cell division.</text>
</comment>
<dbReference type="PROSITE" id="PS00428">
    <property type="entry name" value="FTSW_RODA_SPOVE"/>
    <property type="match status" value="1"/>
</dbReference>
<evidence type="ECO:0000256" key="9">
    <source>
        <dbReference type="ARBA" id="ARBA00032370"/>
    </source>
</evidence>
<dbReference type="Pfam" id="PF01098">
    <property type="entry name" value="FTSW_RODA_SPOVE"/>
    <property type="match status" value="1"/>
</dbReference>
<accession>A0ABW6IBI0</accession>
<feature type="transmembrane region" description="Helical" evidence="17">
    <location>
        <begin position="282"/>
        <end position="305"/>
    </location>
</feature>
<protein>
    <recommendedName>
        <fullName evidence="12">Probable peptidoglycan glycosyltransferase FtsW</fullName>
        <ecNumber evidence="14">2.4.99.28</ecNumber>
    </recommendedName>
    <alternativeName>
        <fullName evidence="13">Cell division protein FtsW</fullName>
    </alternativeName>
    <alternativeName>
        <fullName evidence="10">Cell wall polymerase</fullName>
    </alternativeName>
    <alternativeName>
        <fullName evidence="9">Peptidoglycan polymerase</fullName>
    </alternativeName>
</protein>
<evidence type="ECO:0000256" key="5">
    <source>
        <dbReference type="ARBA" id="ARBA00022960"/>
    </source>
</evidence>
<evidence type="ECO:0000256" key="16">
    <source>
        <dbReference type="ARBA" id="ARBA00049966"/>
    </source>
</evidence>
<dbReference type="PANTHER" id="PTHR30474:SF2">
    <property type="entry name" value="PEPTIDOGLYCAN GLYCOSYLTRANSFERASE FTSW-RELATED"/>
    <property type="match status" value="1"/>
</dbReference>
<evidence type="ECO:0000256" key="8">
    <source>
        <dbReference type="ARBA" id="ARBA00023136"/>
    </source>
</evidence>
<evidence type="ECO:0000256" key="2">
    <source>
        <dbReference type="ARBA" id="ARBA00022676"/>
    </source>
</evidence>
<keyword evidence="7 17" id="KW-1133">Transmembrane helix</keyword>
<dbReference type="EC" id="2.4.99.28" evidence="14"/>
<reference evidence="18 19" key="1">
    <citation type="submission" date="2024-10" db="EMBL/GenBank/DDBJ databases">
        <authorList>
            <person name="Ratan Roy A."/>
            <person name="Morales Sandoval P.H."/>
            <person name="De Los Santos Villalobos S."/>
            <person name="Chakraborty S."/>
            <person name="Mukherjee J."/>
        </authorList>
    </citation>
    <scope>NUCLEOTIDE SEQUENCE [LARGE SCALE GENOMIC DNA]</scope>
    <source>
        <strain evidence="18 19">S1</strain>
    </source>
</reference>
<keyword evidence="4 17" id="KW-0812">Transmembrane</keyword>
<evidence type="ECO:0000256" key="10">
    <source>
        <dbReference type="ARBA" id="ARBA00033270"/>
    </source>
</evidence>
<evidence type="ECO:0000256" key="6">
    <source>
        <dbReference type="ARBA" id="ARBA00022984"/>
    </source>
</evidence>
<evidence type="ECO:0000256" key="4">
    <source>
        <dbReference type="ARBA" id="ARBA00022692"/>
    </source>
</evidence>
<gene>
    <name evidence="18" type="ORF">ACFVKH_04455</name>
</gene>
<evidence type="ECO:0000256" key="17">
    <source>
        <dbReference type="SAM" id="Phobius"/>
    </source>
</evidence>
<feature type="transmembrane region" description="Helical" evidence="17">
    <location>
        <begin position="23"/>
        <end position="46"/>
    </location>
</feature>
<keyword evidence="8 17" id="KW-0472">Membrane</keyword>
<feature type="transmembrane region" description="Helical" evidence="17">
    <location>
        <begin position="348"/>
        <end position="367"/>
    </location>
</feature>
<sequence length="404" mass="43942">MKLSQLTAFFNSSVQTWAREARLLRWLTFLWLVVGLAVLYSASYTVADADYGDGLRYFKIQLLWIAIGLVGFQVVVQTSLQRLVKISGLILLLLLSLILVTLMPQLGVTVNGATRWLSLGPFLIQPSELLKPFLVLQAARLFGQWHRVSWVNRCLWLGIFAVVVGSILLQPNLSTAAICGIVLWLIALAAGLPYLPLILVACSGVGLAVVSISIKAYQRQRIISFLNPWADPTQSGYQLVQSLLAIGSGQLWGSGFGLSQQKLFYLPIQYTDFIFSVYAEEFGFVGCIALLGLLAVYAGLALAVILRCSHPIYRLIAVGAMVLLVGQSLLNIGVAAGALPTTGLPFPFLSYGGSSMISSLLTAALLIRVAREAGEAQKVVDLTTWQAKRSRTPLERSAKRNLSS</sequence>
<evidence type="ECO:0000256" key="12">
    <source>
        <dbReference type="ARBA" id="ARBA00041185"/>
    </source>
</evidence>
<feature type="transmembrane region" description="Helical" evidence="17">
    <location>
        <begin position="154"/>
        <end position="187"/>
    </location>
</feature>
<feature type="transmembrane region" description="Helical" evidence="17">
    <location>
        <begin position="83"/>
        <end position="103"/>
    </location>
</feature>
<keyword evidence="19" id="KW-1185">Reference proteome</keyword>
<evidence type="ECO:0000313" key="18">
    <source>
        <dbReference type="EMBL" id="MFE4105518.1"/>
    </source>
</evidence>
<comment type="catalytic activity">
    <reaction evidence="15">
        <text>[GlcNAc-(1-&gt;4)-Mur2Ac(oyl-L-Ala-gamma-D-Glu-L-Lys-D-Ala-D-Ala)](n)-di-trans,octa-cis-undecaprenyl diphosphate + beta-D-GlcNAc-(1-&gt;4)-Mur2Ac(oyl-L-Ala-gamma-D-Glu-L-Lys-D-Ala-D-Ala)-di-trans,octa-cis-undecaprenyl diphosphate = [GlcNAc-(1-&gt;4)-Mur2Ac(oyl-L-Ala-gamma-D-Glu-L-Lys-D-Ala-D-Ala)](n+1)-di-trans,octa-cis-undecaprenyl diphosphate + di-trans,octa-cis-undecaprenyl diphosphate + H(+)</text>
        <dbReference type="Rhea" id="RHEA:23708"/>
        <dbReference type="Rhea" id="RHEA-COMP:9602"/>
        <dbReference type="Rhea" id="RHEA-COMP:9603"/>
        <dbReference type="ChEBI" id="CHEBI:15378"/>
        <dbReference type="ChEBI" id="CHEBI:58405"/>
        <dbReference type="ChEBI" id="CHEBI:60033"/>
        <dbReference type="ChEBI" id="CHEBI:78435"/>
        <dbReference type="EC" id="2.4.99.28"/>
    </reaction>
</comment>
<evidence type="ECO:0000256" key="15">
    <source>
        <dbReference type="ARBA" id="ARBA00049902"/>
    </source>
</evidence>
<evidence type="ECO:0000313" key="19">
    <source>
        <dbReference type="Proteomes" id="UP001600165"/>
    </source>
</evidence>
<name>A0ABW6IBI0_9CYAN</name>
<comment type="caution">
    <text evidence="18">The sequence shown here is derived from an EMBL/GenBank/DDBJ whole genome shotgun (WGS) entry which is preliminary data.</text>
</comment>
<keyword evidence="6" id="KW-0573">Peptidoglycan synthesis</keyword>
<evidence type="ECO:0000256" key="3">
    <source>
        <dbReference type="ARBA" id="ARBA00022679"/>
    </source>
</evidence>
<keyword evidence="2" id="KW-0328">Glycosyltransferase</keyword>
<evidence type="ECO:0000256" key="13">
    <source>
        <dbReference type="ARBA" id="ARBA00041418"/>
    </source>
</evidence>
<dbReference type="InterPro" id="IPR018365">
    <property type="entry name" value="Cell_cycle_FtsW-rel_CS"/>
</dbReference>
<evidence type="ECO:0000256" key="14">
    <source>
        <dbReference type="ARBA" id="ARBA00044770"/>
    </source>
</evidence>
<dbReference type="InterPro" id="IPR001182">
    <property type="entry name" value="FtsW/RodA"/>
</dbReference>
<evidence type="ECO:0000256" key="7">
    <source>
        <dbReference type="ARBA" id="ARBA00022989"/>
    </source>
</evidence>
<feature type="transmembrane region" description="Helical" evidence="17">
    <location>
        <begin position="312"/>
        <end position="336"/>
    </location>
</feature>
<evidence type="ECO:0000256" key="11">
    <source>
        <dbReference type="ARBA" id="ARBA00038053"/>
    </source>
</evidence>
<keyword evidence="5" id="KW-0133">Cell shape</keyword>
<dbReference type="Proteomes" id="UP001600165">
    <property type="component" value="Unassembled WGS sequence"/>
</dbReference>
<keyword evidence="3" id="KW-0808">Transferase</keyword>
<proteinExistence type="inferred from homology"/>
<dbReference type="EMBL" id="JBHZOL010000024">
    <property type="protein sequence ID" value="MFE4105518.1"/>
    <property type="molecule type" value="Genomic_DNA"/>
</dbReference>
<comment type="similarity">
    <text evidence="11">Belongs to the SEDS family. FtsW subfamily.</text>
</comment>
<organism evidence="18 19">
    <name type="scientific">Almyronema epifaneia S1</name>
    <dbReference type="NCBI Taxonomy" id="2991925"/>
    <lineage>
        <taxon>Bacteria</taxon>
        <taxon>Bacillati</taxon>
        <taxon>Cyanobacteriota</taxon>
        <taxon>Cyanophyceae</taxon>
        <taxon>Nodosilineales</taxon>
        <taxon>Nodosilineaceae</taxon>
        <taxon>Almyronema</taxon>
        <taxon>Almyronema epifaneia</taxon>
    </lineage>
</organism>
<feature type="transmembrane region" description="Helical" evidence="17">
    <location>
        <begin position="58"/>
        <end position="76"/>
    </location>
</feature>
<dbReference type="PANTHER" id="PTHR30474">
    <property type="entry name" value="CELL CYCLE PROTEIN"/>
    <property type="match status" value="1"/>
</dbReference>